<dbReference type="AlphaFoldDB" id="A0A7X0HPM1"/>
<organism evidence="2 3">
    <name type="scientific">Bacillus benzoevorans</name>
    <dbReference type="NCBI Taxonomy" id="1456"/>
    <lineage>
        <taxon>Bacteria</taxon>
        <taxon>Bacillati</taxon>
        <taxon>Bacillota</taxon>
        <taxon>Bacilli</taxon>
        <taxon>Bacillales</taxon>
        <taxon>Bacillaceae</taxon>
        <taxon>Bacillus</taxon>
    </lineage>
</organism>
<feature type="transmembrane region" description="Helical" evidence="1">
    <location>
        <begin position="52"/>
        <end position="70"/>
    </location>
</feature>
<evidence type="ECO:0008006" key="4">
    <source>
        <dbReference type="Google" id="ProtNLM"/>
    </source>
</evidence>
<protein>
    <recommendedName>
        <fullName evidence="4">Holin</fullName>
    </recommendedName>
</protein>
<keyword evidence="1" id="KW-0812">Transmembrane</keyword>
<name>A0A7X0HPM1_9BACI</name>
<evidence type="ECO:0000256" key="1">
    <source>
        <dbReference type="SAM" id="Phobius"/>
    </source>
</evidence>
<sequence length="82" mass="9045">MFEFYQFVIIPIIIGIVEVVKRAGLPCKFSPLVSLALGLFFGFVFLDTFKESIIIGFIVGLSATGLYSGSKNLNEAVRKKPQ</sequence>
<proteinExistence type="predicted"/>
<feature type="transmembrane region" description="Helical" evidence="1">
    <location>
        <begin position="29"/>
        <end position="46"/>
    </location>
</feature>
<dbReference type="Proteomes" id="UP000531594">
    <property type="component" value="Unassembled WGS sequence"/>
</dbReference>
<gene>
    <name evidence="2" type="ORF">HNR53_001262</name>
</gene>
<keyword evidence="3" id="KW-1185">Reference proteome</keyword>
<evidence type="ECO:0000313" key="3">
    <source>
        <dbReference type="Proteomes" id="UP000531594"/>
    </source>
</evidence>
<keyword evidence="1" id="KW-1133">Transmembrane helix</keyword>
<dbReference type="EMBL" id="JACHGK010000003">
    <property type="protein sequence ID" value="MBB6444653.1"/>
    <property type="molecule type" value="Genomic_DNA"/>
</dbReference>
<accession>A0A7X0HPM1</accession>
<keyword evidence="1" id="KW-0472">Membrane</keyword>
<reference evidence="2 3" key="1">
    <citation type="submission" date="2020-08" db="EMBL/GenBank/DDBJ databases">
        <title>Genomic Encyclopedia of Type Strains, Phase IV (KMG-IV): sequencing the most valuable type-strain genomes for metagenomic binning, comparative biology and taxonomic classification.</title>
        <authorList>
            <person name="Goeker M."/>
        </authorList>
    </citation>
    <scope>NUCLEOTIDE SEQUENCE [LARGE SCALE GENOMIC DNA]</scope>
    <source>
        <strain evidence="2 3">DSM 5391</strain>
    </source>
</reference>
<evidence type="ECO:0000313" key="2">
    <source>
        <dbReference type="EMBL" id="MBB6444653.1"/>
    </source>
</evidence>
<dbReference type="RefSeq" id="WP_184523939.1">
    <property type="nucleotide sequence ID" value="NZ_JACHGK010000003.1"/>
</dbReference>
<comment type="caution">
    <text evidence="2">The sequence shown here is derived from an EMBL/GenBank/DDBJ whole genome shotgun (WGS) entry which is preliminary data.</text>
</comment>